<dbReference type="EMBL" id="JAQQWI010000002">
    <property type="protein sequence ID" value="KAK8037792.1"/>
    <property type="molecule type" value="Genomic_DNA"/>
</dbReference>
<organism evidence="2 3">
    <name type="scientific">Apiospora marii</name>
    <dbReference type="NCBI Taxonomy" id="335849"/>
    <lineage>
        <taxon>Eukaryota</taxon>
        <taxon>Fungi</taxon>
        <taxon>Dikarya</taxon>
        <taxon>Ascomycota</taxon>
        <taxon>Pezizomycotina</taxon>
        <taxon>Sordariomycetes</taxon>
        <taxon>Xylariomycetidae</taxon>
        <taxon>Amphisphaeriales</taxon>
        <taxon>Apiosporaceae</taxon>
        <taxon>Apiospora</taxon>
    </lineage>
</organism>
<evidence type="ECO:0000313" key="3">
    <source>
        <dbReference type="Proteomes" id="UP001396898"/>
    </source>
</evidence>
<evidence type="ECO:0000313" key="2">
    <source>
        <dbReference type="EMBL" id="KAK8037792.1"/>
    </source>
</evidence>
<proteinExistence type="predicted"/>
<accession>A0ABR1SU92</accession>
<keyword evidence="3" id="KW-1185">Reference proteome</keyword>
<evidence type="ECO:0000256" key="1">
    <source>
        <dbReference type="SAM" id="MobiDB-lite"/>
    </source>
</evidence>
<reference evidence="2 3" key="1">
    <citation type="submission" date="2023-01" db="EMBL/GenBank/DDBJ databases">
        <title>Analysis of 21 Apiospora genomes using comparative genomics revels a genus with tremendous synthesis potential of carbohydrate active enzymes and secondary metabolites.</title>
        <authorList>
            <person name="Sorensen T."/>
        </authorList>
    </citation>
    <scope>NUCLEOTIDE SEQUENCE [LARGE SCALE GENOMIC DNA]</scope>
    <source>
        <strain evidence="2 3">CBS 20057</strain>
    </source>
</reference>
<name>A0ABR1SU92_9PEZI</name>
<feature type="region of interest" description="Disordered" evidence="1">
    <location>
        <begin position="211"/>
        <end position="234"/>
    </location>
</feature>
<comment type="caution">
    <text evidence="2">The sequence shown here is derived from an EMBL/GenBank/DDBJ whole genome shotgun (WGS) entry which is preliminary data.</text>
</comment>
<protein>
    <submittedName>
        <fullName evidence="2">Uncharacterized protein</fullName>
    </submittedName>
</protein>
<dbReference type="Proteomes" id="UP001396898">
    <property type="component" value="Unassembled WGS sequence"/>
</dbReference>
<gene>
    <name evidence="2" type="ORF">PG991_001138</name>
</gene>
<sequence>MEDEPSKVFCAYFPEGKDEYLFLKLRPYGPREAFDIPKALYEKAGRNNPDLSDDERALLLSRGDLVGRALAHPQSLTQAERYEILGWPNPPEELSAAVRRASGGSISQPRELVDKARASLAQLSLDERELLILGFQPLAVRKRDVRWLAFPGNELARGLVEAMEGVDAAWKEVCQQVWNHGATAAGVSPQLPPMAAGAIGTAAVVAFGGDNPSAASSGSPARDDDDVGQDGRPVWPSLPWRLEHEYPQTPLMLFRDDHRGDQKWWEEVFLSNRATTNPEAFAVEDMAPHRMMQRLLEPKELKKRYNALTEVEKADYEARSERRRQAAWDELAQYKELKKRRREGDEEAFFTVSETSNLSHSAP</sequence>